<dbReference type="AlphaFoldDB" id="A0A4V3D655"/>
<name>A0A4V3D655_9BACI</name>
<proteinExistence type="predicted"/>
<comment type="caution">
    <text evidence="1">The sequence shown here is derived from an EMBL/GenBank/DDBJ whole genome shotgun (WGS) entry which is preliminary data.</text>
</comment>
<dbReference type="EMBL" id="SNYJ01000001">
    <property type="protein sequence ID" value="TDQ42577.1"/>
    <property type="molecule type" value="Genomic_DNA"/>
</dbReference>
<dbReference type="Proteomes" id="UP000295632">
    <property type="component" value="Unassembled WGS sequence"/>
</dbReference>
<evidence type="ECO:0000313" key="2">
    <source>
        <dbReference type="Proteomes" id="UP000295632"/>
    </source>
</evidence>
<keyword evidence="2" id="KW-1185">Reference proteome</keyword>
<organism evidence="1 2">
    <name type="scientific">Aureibacillus halotolerans</name>
    <dbReference type="NCBI Taxonomy" id="1508390"/>
    <lineage>
        <taxon>Bacteria</taxon>
        <taxon>Bacillati</taxon>
        <taxon>Bacillota</taxon>
        <taxon>Bacilli</taxon>
        <taxon>Bacillales</taxon>
        <taxon>Bacillaceae</taxon>
        <taxon>Aureibacillus</taxon>
    </lineage>
</organism>
<protein>
    <submittedName>
        <fullName evidence="1">Uncharacterized protein</fullName>
    </submittedName>
</protein>
<dbReference type="RefSeq" id="WP_133578426.1">
    <property type="nucleotide sequence ID" value="NZ_SNYJ01000001.1"/>
</dbReference>
<sequence>MSKLPWIILTLLILATFPLEEIHAALDGETNTQEILKIKHVKKKDEAKHPSQPFWHLGIIESASSSYFLSSETHTLGTIYSSELPINRTHMYPRKYESNYLINVV</sequence>
<accession>A0A4V3D655</accession>
<gene>
    <name evidence="1" type="ORF">EV213_1015</name>
</gene>
<evidence type="ECO:0000313" key="1">
    <source>
        <dbReference type="EMBL" id="TDQ42577.1"/>
    </source>
</evidence>
<reference evidence="1 2" key="1">
    <citation type="submission" date="2019-03" db="EMBL/GenBank/DDBJ databases">
        <title>Genomic Encyclopedia of Type Strains, Phase IV (KMG-IV): sequencing the most valuable type-strain genomes for metagenomic binning, comparative biology and taxonomic classification.</title>
        <authorList>
            <person name="Goeker M."/>
        </authorList>
    </citation>
    <scope>NUCLEOTIDE SEQUENCE [LARGE SCALE GENOMIC DNA]</scope>
    <source>
        <strain evidence="1 2">DSM 28697</strain>
    </source>
</reference>